<evidence type="ECO:0000259" key="1">
    <source>
        <dbReference type="Pfam" id="PF03235"/>
    </source>
</evidence>
<dbReference type="PANTHER" id="PTHR35149:SF2">
    <property type="entry name" value="DUF262 DOMAIN-CONTAINING PROTEIN"/>
    <property type="match status" value="1"/>
</dbReference>
<dbReference type="Pfam" id="PF07510">
    <property type="entry name" value="GmrSD_C"/>
    <property type="match status" value="1"/>
</dbReference>
<dbReference type="Pfam" id="PF03235">
    <property type="entry name" value="GmrSD_N"/>
    <property type="match status" value="1"/>
</dbReference>
<gene>
    <name evidence="3" type="ORF">ACG02S_16390</name>
</gene>
<comment type="caution">
    <text evidence="3">The sequence shown here is derived from an EMBL/GenBank/DDBJ whole genome shotgun (WGS) entry which is preliminary data.</text>
</comment>
<keyword evidence="4" id="KW-1185">Reference proteome</keyword>
<evidence type="ECO:0000313" key="3">
    <source>
        <dbReference type="EMBL" id="MFG6415476.1"/>
    </source>
</evidence>
<evidence type="ECO:0000313" key="4">
    <source>
        <dbReference type="Proteomes" id="UP001606300"/>
    </source>
</evidence>
<sequence length="606" mass="69780">MEVKAQVHTIAKLKDYHFLVPDYQREYVWKADDQVEQFLADIASEFEPEAKDQSSYFIGSIIIVRNGSKYDVIDGQQRLTTTVLTMCALRDLLKGKPLDPRQLQYFQTIESWLSSFDMDANEVQVRLELQYEESKDFLLQLIQGQPTPPEDTVSIQRMREAYERITLHLQQHLTVSLEALAEYARYFLTKIDLVVIESENLSSALKIFETINQRGAGLNAMDLVKNLLFSKAKGQDFSRIKDKWKDLTSHLQRAGEGDSPLRFLRYFLMARYYQGILREDELYKWVISGEGKRSLRYEESPYELAVELEKGARRYADLVCATELQNDGGDYPAVTRIGFINKVKSRQHLILLLALDNRCPPDAVNYLAQQIESFFFYSNTLGIQTKNYERQFSQWAAHLRGLQTESDIATIVDATLRPFLVEKLDEFRRRFLALRDNDYAPLYRLRYVLGRMENTLLAQCNTPQKGLRYIDGLQIEHILPQTPRDGIIPPALASNQPEYEAHVYRLGNVTLLESVINQAVNNFNDLNGTWFTDKQGQYAKSGLLSTQLLDHSFAIGVNTAVNRLSAQPSVNFRTAHWDGQAIQQRQTALLELALDTWTLNSRRLDA</sequence>
<dbReference type="Proteomes" id="UP001606300">
    <property type="component" value="Unassembled WGS sequence"/>
</dbReference>
<protein>
    <submittedName>
        <fullName evidence="3">DUF262 domain-containing protein</fullName>
    </submittedName>
</protein>
<organism evidence="3 4">
    <name type="scientific">Pelomonas dachongensis</name>
    <dbReference type="NCBI Taxonomy" id="3299029"/>
    <lineage>
        <taxon>Bacteria</taxon>
        <taxon>Pseudomonadati</taxon>
        <taxon>Pseudomonadota</taxon>
        <taxon>Betaproteobacteria</taxon>
        <taxon>Burkholderiales</taxon>
        <taxon>Sphaerotilaceae</taxon>
        <taxon>Roseateles</taxon>
    </lineage>
</organism>
<dbReference type="EMBL" id="JBIGHY010000005">
    <property type="protein sequence ID" value="MFG6415476.1"/>
    <property type="molecule type" value="Genomic_DNA"/>
</dbReference>
<proteinExistence type="predicted"/>
<dbReference type="RefSeq" id="WP_394471535.1">
    <property type="nucleotide sequence ID" value="NZ_JBIGHY010000005.1"/>
</dbReference>
<reference evidence="3 4" key="1">
    <citation type="submission" date="2024-09" db="EMBL/GenBank/DDBJ databases">
        <title>Novel species of the genus Pelomonas and Roseateles isolated from streams.</title>
        <authorList>
            <person name="Lu H."/>
        </authorList>
    </citation>
    <scope>NUCLEOTIDE SEQUENCE [LARGE SCALE GENOMIC DNA]</scope>
    <source>
        <strain evidence="3 4">DC23W</strain>
    </source>
</reference>
<dbReference type="PANTHER" id="PTHR35149">
    <property type="entry name" value="SLL5132 PROTEIN"/>
    <property type="match status" value="1"/>
</dbReference>
<dbReference type="InterPro" id="IPR004919">
    <property type="entry name" value="GmrSD_N"/>
</dbReference>
<feature type="domain" description="GmrSD restriction endonucleases N-terminal" evidence="1">
    <location>
        <begin position="14"/>
        <end position="229"/>
    </location>
</feature>
<dbReference type="InterPro" id="IPR011089">
    <property type="entry name" value="GmrSD_C"/>
</dbReference>
<feature type="domain" description="GmrSD restriction endonucleases C-terminal" evidence="2">
    <location>
        <begin position="424"/>
        <end position="591"/>
    </location>
</feature>
<name>A0ABW7EPV7_9BURK</name>
<accession>A0ABW7EPV7</accession>
<evidence type="ECO:0000259" key="2">
    <source>
        <dbReference type="Pfam" id="PF07510"/>
    </source>
</evidence>